<protein>
    <submittedName>
        <fullName evidence="2">ABC transporter permease</fullName>
    </submittedName>
</protein>
<dbReference type="InterPro" id="IPR030802">
    <property type="entry name" value="Permease_MalE"/>
</dbReference>
<feature type="transmembrane region" description="Helical" evidence="1">
    <location>
        <begin position="224"/>
        <end position="243"/>
    </location>
</feature>
<keyword evidence="1" id="KW-0812">Transmembrane</keyword>
<dbReference type="AlphaFoldDB" id="A0A8J3SM08"/>
<evidence type="ECO:0000256" key="1">
    <source>
        <dbReference type="SAM" id="Phobius"/>
    </source>
</evidence>
<evidence type="ECO:0000313" key="3">
    <source>
        <dbReference type="Proteomes" id="UP000619788"/>
    </source>
</evidence>
<dbReference type="Proteomes" id="UP000619788">
    <property type="component" value="Unassembled WGS sequence"/>
</dbReference>
<name>A0A8J3SM08_9ACTN</name>
<dbReference type="GO" id="GO:0043190">
    <property type="term" value="C:ATP-binding cassette (ABC) transporter complex"/>
    <property type="evidence" value="ECO:0007669"/>
    <property type="project" value="InterPro"/>
</dbReference>
<dbReference type="GO" id="GO:0005548">
    <property type="term" value="F:phospholipid transporter activity"/>
    <property type="evidence" value="ECO:0007669"/>
    <property type="project" value="TreeGrafter"/>
</dbReference>
<sequence>MTAPVAGARTAGQRAYGALRDGTERLASLSDWPIFLWRVVFYSVRDIILRAKFTKVVLRQVSDVVVGVGATVIGGGMIFVAFTMAFAVGATVGLQGYQGLQAIGAEAFIGLVGSFANVREITPIIAAVALAAQVGSSFTAELGAMRISEEIDALEVMGINAFTYLICTRVVAALIALIPVYLVALFASFFATRLMCTALFGMAPGVYDYYFYLGLPVIDIVYSVLKVVVFAFAVISIHCYYGFNATGGPVGVGIAAGRAIRQSIVTVIILNLLLSYLFWGQGSGVKLTG</sequence>
<keyword evidence="1" id="KW-0472">Membrane</keyword>
<dbReference type="RefSeq" id="WP_204067151.1">
    <property type="nucleotide sequence ID" value="NZ_BOOJ01000049.1"/>
</dbReference>
<gene>
    <name evidence="2" type="ORF">Psi01_56760</name>
</gene>
<organism evidence="2 3">
    <name type="scientific">Planobispora siamensis</name>
    <dbReference type="NCBI Taxonomy" id="936338"/>
    <lineage>
        <taxon>Bacteria</taxon>
        <taxon>Bacillati</taxon>
        <taxon>Actinomycetota</taxon>
        <taxon>Actinomycetes</taxon>
        <taxon>Streptosporangiales</taxon>
        <taxon>Streptosporangiaceae</taxon>
        <taxon>Planobispora</taxon>
    </lineage>
</organism>
<dbReference type="PANTHER" id="PTHR30188">
    <property type="entry name" value="ABC TRANSPORTER PERMEASE PROTEIN-RELATED"/>
    <property type="match status" value="1"/>
</dbReference>
<comment type="caution">
    <text evidence="2">The sequence shown here is derived from an EMBL/GenBank/DDBJ whole genome shotgun (WGS) entry which is preliminary data.</text>
</comment>
<dbReference type="EMBL" id="BOOJ01000049">
    <property type="protein sequence ID" value="GIH95046.1"/>
    <property type="molecule type" value="Genomic_DNA"/>
</dbReference>
<dbReference type="PANTHER" id="PTHR30188:SF13">
    <property type="entry name" value="CONSERVED HYPOTHETICAL INTEGRAL MEMBRANE PROTEIN YRBE3B"/>
    <property type="match status" value="1"/>
</dbReference>
<dbReference type="Pfam" id="PF02405">
    <property type="entry name" value="MlaE"/>
    <property type="match status" value="1"/>
</dbReference>
<evidence type="ECO:0000313" key="2">
    <source>
        <dbReference type="EMBL" id="GIH95046.1"/>
    </source>
</evidence>
<feature type="transmembrane region" description="Helical" evidence="1">
    <location>
        <begin position="161"/>
        <end position="184"/>
    </location>
</feature>
<proteinExistence type="predicted"/>
<accession>A0A8J3SM08</accession>
<keyword evidence="3" id="KW-1185">Reference proteome</keyword>
<reference evidence="2 3" key="1">
    <citation type="submission" date="2021-01" db="EMBL/GenBank/DDBJ databases">
        <title>Whole genome shotgun sequence of Planobispora siamensis NBRC 107568.</title>
        <authorList>
            <person name="Komaki H."/>
            <person name="Tamura T."/>
        </authorList>
    </citation>
    <scope>NUCLEOTIDE SEQUENCE [LARGE SCALE GENOMIC DNA]</scope>
    <source>
        <strain evidence="2 3">NBRC 107568</strain>
    </source>
</reference>
<feature type="transmembrane region" description="Helical" evidence="1">
    <location>
        <begin position="64"/>
        <end position="88"/>
    </location>
</feature>
<feature type="transmembrane region" description="Helical" evidence="1">
    <location>
        <begin position="263"/>
        <end position="279"/>
    </location>
</feature>
<keyword evidence="1" id="KW-1133">Transmembrane helix</keyword>